<dbReference type="EMBL" id="KN728750">
    <property type="protein sequence ID" value="KIH63309.1"/>
    <property type="molecule type" value="Genomic_DNA"/>
</dbReference>
<organism evidence="4 5">
    <name type="scientific">Ancylostoma duodenale</name>
    <dbReference type="NCBI Taxonomy" id="51022"/>
    <lineage>
        <taxon>Eukaryota</taxon>
        <taxon>Metazoa</taxon>
        <taxon>Ecdysozoa</taxon>
        <taxon>Nematoda</taxon>
        <taxon>Chromadorea</taxon>
        <taxon>Rhabditida</taxon>
        <taxon>Rhabditina</taxon>
        <taxon>Rhabditomorpha</taxon>
        <taxon>Strongyloidea</taxon>
        <taxon>Ancylostomatidae</taxon>
        <taxon>Ancylostomatinae</taxon>
        <taxon>Ancylostoma</taxon>
    </lineage>
</organism>
<dbReference type="Pfam" id="PF02931">
    <property type="entry name" value="Neur_chan_LBD"/>
    <property type="match status" value="1"/>
</dbReference>
<evidence type="ECO:0000256" key="1">
    <source>
        <dbReference type="ARBA" id="ARBA00004370"/>
    </source>
</evidence>
<dbReference type="Proteomes" id="UP000054047">
    <property type="component" value="Unassembled WGS sequence"/>
</dbReference>
<evidence type="ECO:0000259" key="3">
    <source>
        <dbReference type="Pfam" id="PF02931"/>
    </source>
</evidence>
<dbReference type="InterPro" id="IPR006202">
    <property type="entry name" value="Neur_chan_lig-bd"/>
</dbReference>
<gene>
    <name evidence="4" type="ORF">ANCDUO_06392</name>
</gene>
<dbReference type="InterPro" id="IPR018000">
    <property type="entry name" value="Neurotransmitter_ion_chnl_CS"/>
</dbReference>
<evidence type="ECO:0000313" key="5">
    <source>
        <dbReference type="Proteomes" id="UP000054047"/>
    </source>
</evidence>
<dbReference type="Gene3D" id="2.70.170.10">
    <property type="entry name" value="Neurotransmitter-gated ion-channel ligand-binding domain"/>
    <property type="match status" value="1"/>
</dbReference>
<reference evidence="4 5" key="1">
    <citation type="submission" date="2013-12" db="EMBL/GenBank/DDBJ databases">
        <title>Draft genome of the parsitic nematode Ancylostoma duodenale.</title>
        <authorList>
            <person name="Mitreva M."/>
        </authorList>
    </citation>
    <scope>NUCLEOTIDE SEQUENCE [LARGE SCALE GENOMIC DNA]</scope>
    <source>
        <strain evidence="4 5">Zhejiang</strain>
    </source>
</reference>
<dbReference type="OrthoDB" id="407674at2759"/>
<dbReference type="AlphaFoldDB" id="A0A0C2GW89"/>
<dbReference type="SUPFAM" id="SSF63712">
    <property type="entry name" value="Nicotinic receptor ligand binding domain-like"/>
    <property type="match status" value="1"/>
</dbReference>
<dbReference type="PROSITE" id="PS00236">
    <property type="entry name" value="NEUROTR_ION_CHANNEL"/>
    <property type="match status" value="1"/>
</dbReference>
<name>A0A0C2GW89_9BILA</name>
<comment type="subcellular location">
    <subcellularLocation>
        <location evidence="1">Membrane</location>
    </subcellularLocation>
</comment>
<dbReference type="GO" id="GO:0016020">
    <property type="term" value="C:membrane"/>
    <property type="evidence" value="ECO:0007669"/>
    <property type="project" value="UniProtKB-SubCell"/>
</dbReference>
<proteinExistence type="predicted"/>
<protein>
    <recommendedName>
        <fullName evidence="3">Neurotransmitter-gated ion-channel ligand-binding domain-containing protein</fullName>
    </recommendedName>
</protein>
<evidence type="ECO:0000256" key="2">
    <source>
        <dbReference type="ARBA" id="ARBA00023136"/>
    </source>
</evidence>
<keyword evidence="2" id="KW-0472">Membrane</keyword>
<feature type="domain" description="Neurotransmitter-gated ion-channel ligand-binding" evidence="3">
    <location>
        <begin position="11"/>
        <end position="70"/>
    </location>
</feature>
<dbReference type="InterPro" id="IPR036734">
    <property type="entry name" value="Neur_chan_lig-bd_sf"/>
</dbReference>
<keyword evidence="5" id="KW-1185">Reference proteome</keyword>
<accession>A0A0C2GW89</accession>
<dbReference type="GO" id="GO:0005230">
    <property type="term" value="F:extracellular ligand-gated monoatomic ion channel activity"/>
    <property type="evidence" value="ECO:0007669"/>
    <property type="project" value="InterPro"/>
</dbReference>
<evidence type="ECO:0000313" key="4">
    <source>
        <dbReference type="EMBL" id="KIH63309.1"/>
    </source>
</evidence>
<sequence length="70" mass="7845">MKSLRPGTMTGKKNCTTPDGIVIVLQNGTVWINHRLSVKSPCNLDLRQFPFDVQSCILILESYSHNAEEV</sequence>